<keyword evidence="3" id="KW-1185">Reference proteome</keyword>
<gene>
    <name evidence="2" type="ORF">PO878_05885</name>
</gene>
<dbReference type="AlphaFoldDB" id="A0AAF0BSG1"/>
<dbReference type="InterPro" id="IPR027273">
    <property type="entry name" value="Neocarzinostatin-like"/>
</dbReference>
<organism evidence="2 3">
    <name type="scientific">Iamia majanohamensis</name>
    <dbReference type="NCBI Taxonomy" id="467976"/>
    <lineage>
        <taxon>Bacteria</taxon>
        <taxon>Bacillati</taxon>
        <taxon>Actinomycetota</taxon>
        <taxon>Acidimicrobiia</taxon>
        <taxon>Acidimicrobiales</taxon>
        <taxon>Iamiaceae</taxon>
        <taxon>Iamia</taxon>
    </lineage>
</organism>
<dbReference type="InterPro" id="IPR025282">
    <property type="entry name" value="DUF4214"/>
</dbReference>
<dbReference type="Gene3D" id="2.60.40.230">
    <property type="entry name" value="Neocarzinostatin-like"/>
    <property type="match status" value="2"/>
</dbReference>
<reference evidence="2" key="1">
    <citation type="submission" date="2023-01" db="EMBL/GenBank/DDBJ databases">
        <title>The diversity of Class Acidimicrobiia in South China Sea sediment environments and the proposal of Iamia marina sp. nov., a novel species of the genus Iamia.</title>
        <authorList>
            <person name="He Y."/>
            <person name="Tian X."/>
        </authorList>
    </citation>
    <scope>NUCLEOTIDE SEQUENCE</scope>
    <source>
        <strain evidence="2">DSM 19957</strain>
    </source>
</reference>
<protein>
    <submittedName>
        <fullName evidence="2">DUF4214 domain-containing protein</fullName>
    </submittedName>
</protein>
<evidence type="ECO:0000313" key="3">
    <source>
        <dbReference type="Proteomes" id="UP001216390"/>
    </source>
</evidence>
<dbReference type="Pfam" id="PF13946">
    <property type="entry name" value="DUF4214"/>
    <property type="match status" value="1"/>
</dbReference>
<feature type="domain" description="DUF4214" evidence="1">
    <location>
        <begin position="411"/>
        <end position="476"/>
    </location>
</feature>
<dbReference type="Proteomes" id="UP001216390">
    <property type="component" value="Chromosome"/>
</dbReference>
<proteinExistence type="predicted"/>
<dbReference type="SUPFAM" id="SSF49319">
    <property type="entry name" value="Actinoxanthin-like"/>
    <property type="match status" value="1"/>
</dbReference>
<dbReference type="RefSeq" id="WP_272737773.1">
    <property type="nucleotide sequence ID" value="NZ_CP116942.1"/>
</dbReference>
<dbReference type="EMBL" id="CP116942">
    <property type="protein sequence ID" value="WCO68256.1"/>
    <property type="molecule type" value="Genomic_DNA"/>
</dbReference>
<sequence length="531" mass="55587">MTTHPPEGHRPAPHHHRARRPLTALLAAVLALVTMVAITTSGPSPVAAAEGTGTGPGGQTLTVSEVDGLDPEGSTVTVTGAGFTEAAGFDNDEDGIYLSFCVDNGPGQTPTPCLGGVDMTGQTHTSRWITNNGIPGQPALTVPMGSDGTFTTTLTVIAQDDNTDCLDLPDGKECKIFTRADHRASGDRSQDVRVPVTFGAQGGTVTLDRSTGLDAAGDSVVVSGTGFPTDSPGLYVVFGPVPEGNQTAAPFSPAAYVRSSSIASDGSWQITLPGIKARYTTRDGTSYDFLEGGGHISTFRAQGQPDPDGLWATSTPVSFDVRTADESYVTAAMTDFLGAKPTAEQVDAGVVVLQSKGRKGFLAELSTSDEWLTALVDGLYEDTLGREGDEGGVAFWVDELRSGRRSVATVAAQFYSSGEYFNGIGGGTVETWIDDLYEKILLRPADAGGRAYWVAEVEAKGRGNVARRFYQSGESARTRVDALYQSLLGRPADQGGLDFWGPRVVASGDLTLAVSLAAGGEYVQKSALRFP</sequence>
<evidence type="ECO:0000259" key="1">
    <source>
        <dbReference type="Pfam" id="PF13946"/>
    </source>
</evidence>
<accession>A0AAF0BSG1</accession>
<dbReference type="Gene3D" id="1.10.3130.20">
    <property type="entry name" value="Phycobilisome linker domain"/>
    <property type="match status" value="1"/>
</dbReference>
<dbReference type="InterPro" id="IPR038255">
    <property type="entry name" value="PBS_linker_sf"/>
</dbReference>
<name>A0AAF0BSG1_9ACTN</name>
<evidence type="ECO:0000313" key="2">
    <source>
        <dbReference type="EMBL" id="WCO68256.1"/>
    </source>
</evidence>
<dbReference type="KEGG" id="ima:PO878_05885"/>